<gene>
    <name evidence="3" type="ORF">I6J18_15920</name>
</gene>
<evidence type="ECO:0000313" key="3">
    <source>
        <dbReference type="EMBL" id="QQS99121.1"/>
    </source>
</evidence>
<protein>
    <submittedName>
        <fullName evidence="3">Right-handed parallel beta-helix repeat-containing protein</fullName>
    </submittedName>
</protein>
<evidence type="ECO:0000256" key="1">
    <source>
        <dbReference type="SAM" id="SignalP"/>
    </source>
</evidence>
<dbReference type="InterPro" id="IPR006626">
    <property type="entry name" value="PbH1"/>
</dbReference>
<feature type="chain" id="PRO_5036810607" evidence="1">
    <location>
        <begin position="26"/>
        <end position="402"/>
    </location>
</feature>
<dbReference type="SMART" id="SM00710">
    <property type="entry name" value="PbH1"/>
    <property type="match status" value="4"/>
</dbReference>
<name>A0A974NK04_PERPY</name>
<keyword evidence="1" id="KW-0732">Signal</keyword>
<reference evidence="3 4" key="1">
    <citation type="submission" date="2021-01" db="EMBL/GenBank/DDBJ databases">
        <title>FDA dAtabase for Regulatory Grade micrObial Sequences (FDA-ARGOS): Supporting development and validation of Infectious Disease Dx tests.</title>
        <authorList>
            <person name="Nelson B."/>
            <person name="Plummer A."/>
            <person name="Tallon L."/>
            <person name="Sadzewicz L."/>
            <person name="Zhao X."/>
            <person name="Boylan J."/>
            <person name="Ott S."/>
            <person name="Bowen H."/>
            <person name="Vavikolanu K."/>
            <person name="Mehta A."/>
            <person name="Aluvathingal J."/>
            <person name="Nadendla S."/>
            <person name="Myers T."/>
            <person name="Yan Y."/>
            <person name="Sichtig H."/>
        </authorList>
    </citation>
    <scope>NUCLEOTIDE SEQUENCE [LARGE SCALE GENOMIC DNA]</scope>
    <source>
        <strain evidence="3 4">FDAARGOS_1161</strain>
    </source>
</reference>
<dbReference type="InterPro" id="IPR011050">
    <property type="entry name" value="Pectin_lyase_fold/virulence"/>
</dbReference>
<sequence length="402" mass="44903">MRKYGVLVAALILVLTIFMPNQASAASPVYTVGPDSKTYKGNMMNFSTYTQQTKHYYLLRSYLEQLEKKGGGTLVLKKGTYSISNVLYVPSNVTIKMRNGVKLEKGTSTGTKEIVASHSIFQLVSPSKAAKKGAYGGYNGEKNIAFIGEGNVSIDLKYYPDSIAIIMGHNKNVSVKNITFIHMKSGHFIELDASDKVKITNNKFIDSKPSVKKNKEAINIDTPDRATKGWSQIWSKFDRTPNRNVTIEKNEFRNLDRAIGTHKYSEGKYHENVVIKNNVIEKTRLDAIRVMNWSNPVITQNTIKDVDGGKPGLRGILVSGAINPTFKDNTFNKVGRPMQFLVWKNEGPGSQYKATYNKLTEQNLHELAENQAINTTEDFIRINSVYKLFNAGNTVKVKLAGN</sequence>
<dbReference type="EMBL" id="CP068053">
    <property type="protein sequence ID" value="QQS99121.1"/>
    <property type="molecule type" value="Genomic_DNA"/>
</dbReference>
<organism evidence="3 4">
    <name type="scientific">Peribacillus psychrosaccharolyticus</name>
    <name type="common">Bacillus psychrosaccharolyticus</name>
    <dbReference type="NCBI Taxonomy" id="1407"/>
    <lineage>
        <taxon>Bacteria</taxon>
        <taxon>Bacillati</taxon>
        <taxon>Bacillota</taxon>
        <taxon>Bacilli</taxon>
        <taxon>Bacillales</taxon>
        <taxon>Bacillaceae</taxon>
        <taxon>Peribacillus</taxon>
    </lineage>
</organism>
<dbReference type="Pfam" id="PF13229">
    <property type="entry name" value="Beta_helix"/>
    <property type="match status" value="1"/>
</dbReference>
<dbReference type="RefSeq" id="WP_040375400.1">
    <property type="nucleotide sequence ID" value="NZ_CP068053.1"/>
</dbReference>
<proteinExistence type="predicted"/>
<feature type="signal peptide" evidence="1">
    <location>
        <begin position="1"/>
        <end position="25"/>
    </location>
</feature>
<dbReference type="Proteomes" id="UP000595254">
    <property type="component" value="Chromosome"/>
</dbReference>
<dbReference type="Gene3D" id="2.160.20.10">
    <property type="entry name" value="Single-stranded right-handed beta-helix, Pectin lyase-like"/>
    <property type="match status" value="1"/>
</dbReference>
<keyword evidence="4" id="KW-1185">Reference proteome</keyword>
<accession>A0A974NK04</accession>
<evidence type="ECO:0000313" key="4">
    <source>
        <dbReference type="Proteomes" id="UP000595254"/>
    </source>
</evidence>
<evidence type="ECO:0000259" key="2">
    <source>
        <dbReference type="Pfam" id="PF13229"/>
    </source>
</evidence>
<dbReference type="InterPro" id="IPR012334">
    <property type="entry name" value="Pectin_lyas_fold"/>
</dbReference>
<feature type="domain" description="Right handed beta helix" evidence="2">
    <location>
        <begin position="242"/>
        <end position="335"/>
    </location>
</feature>
<dbReference type="AlphaFoldDB" id="A0A974NK04"/>
<dbReference type="SUPFAM" id="SSF51126">
    <property type="entry name" value="Pectin lyase-like"/>
    <property type="match status" value="1"/>
</dbReference>
<dbReference type="KEGG" id="ppsr:I6J18_15920"/>
<dbReference type="InterPro" id="IPR039448">
    <property type="entry name" value="Beta_helix"/>
</dbReference>